<reference evidence="11" key="2">
    <citation type="submission" date="2020-11" db="EMBL/GenBank/DDBJ databases">
        <authorList>
            <person name="McCartney M.A."/>
            <person name="Auch B."/>
            <person name="Kono T."/>
            <person name="Mallez S."/>
            <person name="Becker A."/>
            <person name="Gohl D.M."/>
            <person name="Silverstein K.A.T."/>
            <person name="Koren S."/>
            <person name="Bechman K.B."/>
            <person name="Herman A."/>
            <person name="Abrahante J.E."/>
            <person name="Garbe J."/>
        </authorList>
    </citation>
    <scope>NUCLEOTIDE SEQUENCE</scope>
    <source>
        <strain evidence="11">Duluth1</strain>
        <tissue evidence="11">Whole animal</tissue>
    </source>
</reference>
<dbReference type="CDD" id="cd17728">
    <property type="entry name" value="BRCT_TopBP1_rpt8"/>
    <property type="match status" value="1"/>
</dbReference>
<evidence type="ECO:0000256" key="7">
    <source>
        <dbReference type="ARBA" id="ARBA00023212"/>
    </source>
</evidence>
<dbReference type="Proteomes" id="UP000828390">
    <property type="component" value="Unassembled WGS sequence"/>
</dbReference>
<dbReference type="PANTHER" id="PTHR46677">
    <property type="entry name" value="SMC5-SMC6 COMPLEX LOCALIZATION FACTOR PROTEIN 1"/>
    <property type="match status" value="1"/>
</dbReference>
<name>A0A9D3YP62_DREPO</name>
<dbReference type="InterPro" id="IPR042479">
    <property type="entry name" value="Slf1"/>
</dbReference>
<protein>
    <recommendedName>
        <fullName evidence="10">BRCT domain-containing protein</fullName>
    </recommendedName>
</protein>
<gene>
    <name evidence="11" type="ORF">DPMN_079228</name>
</gene>
<comment type="subcellular location">
    <subcellularLocation>
        <location evidence="2">Cytoplasm</location>
        <location evidence="2">Cytoskeleton</location>
        <location evidence="2">Microtubule organizing center</location>
        <location evidence="2">Centrosome</location>
    </subcellularLocation>
    <subcellularLocation>
        <location evidence="1">Nucleus</location>
    </subcellularLocation>
</comment>
<dbReference type="GO" id="GO:2000781">
    <property type="term" value="P:positive regulation of double-strand break repair"/>
    <property type="evidence" value="ECO:0007669"/>
    <property type="project" value="InterPro"/>
</dbReference>
<dbReference type="SUPFAM" id="SSF52113">
    <property type="entry name" value="BRCT domain"/>
    <property type="match status" value="1"/>
</dbReference>
<dbReference type="Gene3D" id="3.40.50.10190">
    <property type="entry name" value="BRCT domain"/>
    <property type="match status" value="2"/>
</dbReference>
<keyword evidence="6" id="KW-0234">DNA repair</keyword>
<dbReference type="CDD" id="cd17738">
    <property type="entry name" value="BRCT_TopBP1_rpt7"/>
    <property type="match status" value="1"/>
</dbReference>
<feature type="non-terminal residue" evidence="11">
    <location>
        <position position="542"/>
    </location>
</feature>
<keyword evidence="5" id="KW-0227">DNA damage</keyword>
<keyword evidence="7" id="KW-0206">Cytoskeleton</keyword>
<dbReference type="GO" id="GO:0005634">
    <property type="term" value="C:nucleus"/>
    <property type="evidence" value="ECO:0007669"/>
    <property type="project" value="UniProtKB-SubCell"/>
</dbReference>
<evidence type="ECO:0000256" key="6">
    <source>
        <dbReference type="ARBA" id="ARBA00023204"/>
    </source>
</evidence>
<feature type="compositionally biased region" description="Polar residues" evidence="9">
    <location>
        <begin position="235"/>
        <end position="246"/>
    </location>
</feature>
<dbReference type="AlphaFoldDB" id="A0A9D3YP62"/>
<dbReference type="InterPro" id="IPR049936">
    <property type="entry name" value="TopBP1_BRCT_8"/>
</dbReference>
<feature type="region of interest" description="Disordered" evidence="9">
    <location>
        <begin position="181"/>
        <end position="200"/>
    </location>
</feature>
<feature type="compositionally biased region" description="Polar residues" evidence="9">
    <location>
        <begin position="125"/>
        <end position="143"/>
    </location>
</feature>
<keyword evidence="8" id="KW-0539">Nucleus</keyword>
<evidence type="ECO:0000256" key="3">
    <source>
        <dbReference type="ARBA" id="ARBA00022490"/>
    </source>
</evidence>
<dbReference type="Pfam" id="PF16770">
    <property type="entry name" value="RTT107_BRCT_5"/>
    <property type="match status" value="1"/>
</dbReference>
<dbReference type="GO" id="GO:0005813">
    <property type="term" value="C:centrosome"/>
    <property type="evidence" value="ECO:0007669"/>
    <property type="project" value="UniProtKB-SubCell"/>
</dbReference>
<evidence type="ECO:0000256" key="2">
    <source>
        <dbReference type="ARBA" id="ARBA00004300"/>
    </source>
</evidence>
<feature type="region of interest" description="Disordered" evidence="9">
    <location>
        <begin position="229"/>
        <end position="267"/>
    </location>
</feature>
<dbReference type="PANTHER" id="PTHR46677:SF1">
    <property type="entry name" value="SMC5-SMC6 COMPLEX LOCALIZATION FACTOR PROTEIN 1"/>
    <property type="match status" value="1"/>
</dbReference>
<dbReference type="EMBL" id="JAIWYP010000015">
    <property type="protein sequence ID" value="KAH3704172.1"/>
    <property type="molecule type" value="Genomic_DNA"/>
</dbReference>
<dbReference type="GO" id="GO:1990166">
    <property type="term" value="P:protein localization to site of double-strand break"/>
    <property type="evidence" value="ECO:0007669"/>
    <property type="project" value="TreeGrafter"/>
</dbReference>
<dbReference type="FunFam" id="3.40.50.10190:FF:000018">
    <property type="entry name" value="DNA topoisomerase 2-binding protein 1"/>
    <property type="match status" value="1"/>
</dbReference>
<comment type="caution">
    <text evidence="11">The sequence shown here is derived from an EMBL/GenBank/DDBJ whole genome shotgun (WGS) entry which is preliminary data.</text>
</comment>
<accession>A0A9D3YP62</accession>
<dbReference type="SMART" id="SM00292">
    <property type="entry name" value="BRCT"/>
    <property type="match status" value="1"/>
</dbReference>
<evidence type="ECO:0000313" key="11">
    <source>
        <dbReference type="EMBL" id="KAH3704172.1"/>
    </source>
</evidence>
<dbReference type="GO" id="GO:0035861">
    <property type="term" value="C:site of double-strand break"/>
    <property type="evidence" value="ECO:0007669"/>
    <property type="project" value="TreeGrafter"/>
</dbReference>
<evidence type="ECO:0000256" key="5">
    <source>
        <dbReference type="ARBA" id="ARBA00022763"/>
    </source>
</evidence>
<dbReference type="Pfam" id="PF23294">
    <property type="entry name" value="BRCT_TopB1_SLF1"/>
    <property type="match status" value="1"/>
</dbReference>
<feature type="compositionally biased region" description="Basic and acidic residues" evidence="9">
    <location>
        <begin position="530"/>
        <end position="542"/>
    </location>
</feature>
<feature type="domain" description="BRCT" evidence="10">
    <location>
        <begin position="291"/>
        <end position="373"/>
    </location>
</feature>
<evidence type="ECO:0000256" key="1">
    <source>
        <dbReference type="ARBA" id="ARBA00004123"/>
    </source>
</evidence>
<keyword evidence="4" id="KW-0677">Repeat</keyword>
<dbReference type="GO" id="GO:0006281">
    <property type="term" value="P:DNA repair"/>
    <property type="evidence" value="ECO:0007669"/>
    <property type="project" value="UniProtKB-KW"/>
</dbReference>
<organism evidence="11 12">
    <name type="scientific">Dreissena polymorpha</name>
    <name type="common">Zebra mussel</name>
    <name type="synonym">Mytilus polymorpha</name>
    <dbReference type="NCBI Taxonomy" id="45954"/>
    <lineage>
        <taxon>Eukaryota</taxon>
        <taxon>Metazoa</taxon>
        <taxon>Spiralia</taxon>
        <taxon>Lophotrochozoa</taxon>
        <taxon>Mollusca</taxon>
        <taxon>Bivalvia</taxon>
        <taxon>Autobranchia</taxon>
        <taxon>Heteroconchia</taxon>
        <taxon>Euheterodonta</taxon>
        <taxon>Imparidentia</taxon>
        <taxon>Neoheterodontei</taxon>
        <taxon>Myida</taxon>
        <taxon>Dreissenoidea</taxon>
        <taxon>Dreissenidae</taxon>
        <taxon>Dreissena</taxon>
    </lineage>
</organism>
<evidence type="ECO:0000256" key="9">
    <source>
        <dbReference type="SAM" id="MobiDB-lite"/>
    </source>
</evidence>
<sequence length="542" mass="59510">AVVTTRGTPMRTPRVRRNIKSVTEPPKSAVTAKNEAEKTSPSVDRNSEGGNSGSGTPARKGGKSPVANLVCKLTGSLDKSPSEEDKQQPQETVGSLEMREVLSKQLEDVMAQNTGKRRRRGSKRLNCSGQVGTPEDSSASSGAKSRRTEERVAVVERNSAENQPSQSVHVVWDDPIRRSEQEKLAHQLARANSPTQDVPDDFHEQAAQFSETDDDDEEPKLPVFEAHVQAEEAQTPKQPKSTTGKTPTPDPPSIAFPVGKAPKVTPPQPIVLDDDNDDDEEEVTFKRPPPVFIMSGIEAAERDTYGALVEQLGGRVIDAQQFDIACTHLVIDKITRNEKFLACLASGKWILHKSYFNACREEGQFVKEDFFEWGGEGTLALVKNMDNSVRLLAAAAREWRIKLSQQQQVSSTQFGAFSTWRVILICEKGKVSNFIRLLTAGGATVLNMRPPFPARVDATHVLMEPHKIPVPQEDLEKLLSSGCLCLKPEYISGYLCNPESDVAAFTPPEIQALLAAMSGNDSGSKKRKCSTGDESQKRTKRR</sequence>
<evidence type="ECO:0000256" key="4">
    <source>
        <dbReference type="ARBA" id="ARBA00022737"/>
    </source>
</evidence>
<feature type="compositionally biased region" description="Basic and acidic residues" evidence="9">
    <location>
        <begin position="97"/>
        <end position="107"/>
    </location>
</feature>
<dbReference type="InterPro" id="IPR001357">
    <property type="entry name" value="BRCT_dom"/>
</dbReference>
<evidence type="ECO:0000259" key="10">
    <source>
        <dbReference type="PROSITE" id="PS50172"/>
    </source>
</evidence>
<feature type="region of interest" description="Disordered" evidence="9">
    <location>
        <begin position="1"/>
        <end position="175"/>
    </location>
</feature>
<keyword evidence="12" id="KW-1185">Reference proteome</keyword>
<feature type="region of interest" description="Disordered" evidence="9">
    <location>
        <begin position="517"/>
        <end position="542"/>
    </location>
</feature>
<keyword evidence="3" id="KW-0963">Cytoplasm</keyword>
<dbReference type="InterPro" id="IPR057595">
    <property type="entry name" value="TopB1_SLF1_BRCT"/>
</dbReference>
<evidence type="ECO:0000313" key="12">
    <source>
        <dbReference type="Proteomes" id="UP000828390"/>
    </source>
</evidence>
<evidence type="ECO:0000256" key="8">
    <source>
        <dbReference type="ARBA" id="ARBA00023242"/>
    </source>
</evidence>
<dbReference type="PROSITE" id="PS50172">
    <property type="entry name" value="BRCT"/>
    <property type="match status" value="1"/>
</dbReference>
<dbReference type="InterPro" id="IPR036420">
    <property type="entry name" value="BRCT_dom_sf"/>
</dbReference>
<proteinExistence type="predicted"/>
<reference evidence="11" key="1">
    <citation type="journal article" date="2019" name="bioRxiv">
        <title>The Genome of the Zebra Mussel, Dreissena polymorpha: A Resource for Invasive Species Research.</title>
        <authorList>
            <person name="McCartney M.A."/>
            <person name="Auch B."/>
            <person name="Kono T."/>
            <person name="Mallez S."/>
            <person name="Zhang Y."/>
            <person name="Obille A."/>
            <person name="Becker A."/>
            <person name="Abrahante J.E."/>
            <person name="Garbe J."/>
            <person name="Badalamenti J.P."/>
            <person name="Herman A."/>
            <person name="Mangelson H."/>
            <person name="Liachko I."/>
            <person name="Sullivan S."/>
            <person name="Sone E.D."/>
            <person name="Koren S."/>
            <person name="Silverstein K.A.T."/>
            <person name="Beckman K.B."/>
            <person name="Gohl D.M."/>
        </authorList>
    </citation>
    <scope>NUCLEOTIDE SEQUENCE</scope>
    <source>
        <strain evidence="11">Duluth1</strain>
        <tissue evidence="11">Whole animal</tissue>
    </source>
</reference>